<evidence type="ECO:0000256" key="6">
    <source>
        <dbReference type="ARBA" id="ARBA00022801"/>
    </source>
</evidence>
<evidence type="ECO:0000313" key="10">
    <source>
        <dbReference type="EMBL" id="KAK3732150.1"/>
    </source>
</evidence>
<evidence type="ECO:0000256" key="7">
    <source>
        <dbReference type="ARBA" id="ARBA00022918"/>
    </source>
</evidence>
<evidence type="ECO:0000256" key="1">
    <source>
        <dbReference type="ARBA" id="ARBA00022670"/>
    </source>
</evidence>
<accession>A0AAE1CS34</accession>
<evidence type="ECO:0000313" key="11">
    <source>
        <dbReference type="Proteomes" id="UP001283361"/>
    </source>
</evidence>
<comment type="caution">
    <text evidence="10">The sequence shown here is derived from an EMBL/GenBank/DDBJ whole genome shotgun (WGS) entry which is preliminary data.</text>
</comment>
<feature type="compositionally biased region" description="Basic and acidic residues" evidence="8">
    <location>
        <begin position="305"/>
        <end position="322"/>
    </location>
</feature>
<keyword evidence="11" id="KW-1185">Reference proteome</keyword>
<name>A0AAE1CS34_9GAST</name>
<keyword evidence="7" id="KW-0695">RNA-directed DNA polymerase</keyword>
<organism evidence="10 11">
    <name type="scientific">Elysia crispata</name>
    <name type="common">lettuce slug</name>
    <dbReference type="NCBI Taxonomy" id="231223"/>
    <lineage>
        <taxon>Eukaryota</taxon>
        <taxon>Metazoa</taxon>
        <taxon>Spiralia</taxon>
        <taxon>Lophotrochozoa</taxon>
        <taxon>Mollusca</taxon>
        <taxon>Gastropoda</taxon>
        <taxon>Heterobranchia</taxon>
        <taxon>Euthyneura</taxon>
        <taxon>Panpulmonata</taxon>
        <taxon>Sacoglossa</taxon>
        <taxon>Placobranchoidea</taxon>
        <taxon>Plakobranchidae</taxon>
        <taxon>Elysia</taxon>
    </lineage>
</organism>
<dbReference type="AlphaFoldDB" id="A0AAE1CS34"/>
<keyword evidence="6" id="KW-0378">Hydrolase</keyword>
<dbReference type="FunFam" id="3.30.70.270:FF:000020">
    <property type="entry name" value="Transposon Tf2-6 polyprotein-like Protein"/>
    <property type="match status" value="1"/>
</dbReference>
<evidence type="ECO:0000256" key="4">
    <source>
        <dbReference type="ARBA" id="ARBA00022722"/>
    </source>
</evidence>
<feature type="region of interest" description="Disordered" evidence="8">
    <location>
        <begin position="301"/>
        <end position="322"/>
    </location>
</feature>
<keyword evidence="3" id="KW-0548">Nucleotidyltransferase</keyword>
<dbReference type="InterPro" id="IPR041577">
    <property type="entry name" value="RT_RNaseH_2"/>
</dbReference>
<dbReference type="Pfam" id="PF17919">
    <property type="entry name" value="RT_RNaseH_2"/>
    <property type="match status" value="1"/>
</dbReference>
<dbReference type="InterPro" id="IPR043128">
    <property type="entry name" value="Rev_trsase/Diguanyl_cyclase"/>
</dbReference>
<evidence type="ECO:0000256" key="3">
    <source>
        <dbReference type="ARBA" id="ARBA00022695"/>
    </source>
</evidence>
<keyword evidence="4" id="KW-0540">Nuclease</keyword>
<dbReference type="InterPro" id="IPR000477">
    <property type="entry name" value="RT_dom"/>
</dbReference>
<dbReference type="InterPro" id="IPR043502">
    <property type="entry name" value="DNA/RNA_pol_sf"/>
</dbReference>
<protein>
    <recommendedName>
        <fullName evidence="9">Reverse transcriptase domain-containing protein</fullName>
    </recommendedName>
</protein>
<keyword evidence="5" id="KW-0255">Endonuclease</keyword>
<dbReference type="Gene3D" id="3.30.70.270">
    <property type="match status" value="2"/>
</dbReference>
<evidence type="ECO:0000256" key="2">
    <source>
        <dbReference type="ARBA" id="ARBA00022679"/>
    </source>
</evidence>
<dbReference type="SUPFAM" id="SSF56672">
    <property type="entry name" value="DNA/RNA polymerases"/>
    <property type="match status" value="1"/>
</dbReference>
<sequence length="322" mass="36590">MEECIDALEGSKYFSTLDLASGYHQVEMTGEDKEKTAFTTPFGLYEWNRLPFGLVNALAHFSRLMQKVMSDRLFQTLLVHLDDLLVFSPTFEEHLHRLQKVFDRLREINLKLNPDKCFLGRSSVSFLGHVLNRDGLKNDPEKISAVKNFPQPTTVRVVRAFLGLAGYYRRFVKNFASLVKPLHHLHVTPYKRNRNPKVSWTAECQESFDNIKSALTTAPLLGYADFHKLFILEVDVTHSGLGAVLSQTQDGRPRVIANADALSRYPFDPATIEEPWTAVSQIPTEDAGSYLNYTRTSPLPELPCELERSDADRESHSHGRPL</sequence>
<reference evidence="10" key="1">
    <citation type="journal article" date="2023" name="G3 (Bethesda)">
        <title>A reference genome for the long-term kleptoplast-retaining sea slug Elysia crispata morphotype clarki.</title>
        <authorList>
            <person name="Eastman K.E."/>
            <person name="Pendleton A.L."/>
            <person name="Shaikh M.A."/>
            <person name="Suttiyut T."/>
            <person name="Ogas R."/>
            <person name="Tomko P."/>
            <person name="Gavelis G."/>
            <person name="Widhalm J.R."/>
            <person name="Wisecaver J.H."/>
        </authorList>
    </citation>
    <scope>NUCLEOTIDE SEQUENCE</scope>
    <source>
        <strain evidence="10">ECLA1</strain>
    </source>
</reference>
<evidence type="ECO:0000256" key="5">
    <source>
        <dbReference type="ARBA" id="ARBA00022759"/>
    </source>
</evidence>
<dbReference type="CDD" id="cd01647">
    <property type="entry name" value="RT_LTR"/>
    <property type="match status" value="1"/>
</dbReference>
<evidence type="ECO:0000256" key="8">
    <source>
        <dbReference type="SAM" id="MobiDB-lite"/>
    </source>
</evidence>
<dbReference type="GO" id="GO:0004519">
    <property type="term" value="F:endonuclease activity"/>
    <property type="evidence" value="ECO:0007669"/>
    <property type="project" value="UniProtKB-KW"/>
</dbReference>
<dbReference type="PANTHER" id="PTHR33064">
    <property type="entry name" value="POL PROTEIN"/>
    <property type="match status" value="1"/>
</dbReference>
<dbReference type="GO" id="GO:0008233">
    <property type="term" value="F:peptidase activity"/>
    <property type="evidence" value="ECO:0007669"/>
    <property type="project" value="UniProtKB-KW"/>
</dbReference>
<feature type="domain" description="Reverse transcriptase" evidence="9">
    <location>
        <begin position="1"/>
        <end position="131"/>
    </location>
</feature>
<dbReference type="PANTHER" id="PTHR33064:SF37">
    <property type="entry name" value="RIBONUCLEASE H"/>
    <property type="match status" value="1"/>
</dbReference>
<dbReference type="Proteomes" id="UP001283361">
    <property type="component" value="Unassembled WGS sequence"/>
</dbReference>
<dbReference type="Gene3D" id="3.10.10.10">
    <property type="entry name" value="HIV Type 1 Reverse Transcriptase, subunit A, domain 1"/>
    <property type="match status" value="1"/>
</dbReference>
<dbReference type="InterPro" id="IPR051320">
    <property type="entry name" value="Viral_Replic_Matur_Polypro"/>
</dbReference>
<keyword evidence="1" id="KW-0645">Protease</keyword>
<dbReference type="FunFam" id="3.10.10.10:FF:000007">
    <property type="entry name" value="Retrovirus-related Pol polyprotein from transposon 17.6-like Protein"/>
    <property type="match status" value="1"/>
</dbReference>
<dbReference type="EMBL" id="JAWDGP010006980">
    <property type="protein sequence ID" value="KAK3732150.1"/>
    <property type="molecule type" value="Genomic_DNA"/>
</dbReference>
<evidence type="ECO:0000259" key="9">
    <source>
        <dbReference type="PROSITE" id="PS50878"/>
    </source>
</evidence>
<gene>
    <name evidence="10" type="ORF">RRG08_026532</name>
</gene>
<dbReference type="GO" id="GO:0006508">
    <property type="term" value="P:proteolysis"/>
    <property type="evidence" value="ECO:0007669"/>
    <property type="project" value="UniProtKB-KW"/>
</dbReference>
<keyword evidence="2" id="KW-0808">Transferase</keyword>
<proteinExistence type="predicted"/>
<dbReference type="PROSITE" id="PS50878">
    <property type="entry name" value="RT_POL"/>
    <property type="match status" value="1"/>
</dbReference>
<dbReference type="GO" id="GO:0003964">
    <property type="term" value="F:RNA-directed DNA polymerase activity"/>
    <property type="evidence" value="ECO:0007669"/>
    <property type="project" value="UniProtKB-KW"/>
</dbReference>
<dbReference type="Pfam" id="PF00078">
    <property type="entry name" value="RVT_1"/>
    <property type="match status" value="1"/>
</dbReference>